<keyword evidence="2" id="KW-0732">Signal</keyword>
<evidence type="ECO:0000256" key="1">
    <source>
        <dbReference type="SAM" id="MobiDB-lite"/>
    </source>
</evidence>
<feature type="region of interest" description="Disordered" evidence="1">
    <location>
        <begin position="28"/>
        <end position="75"/>
    </location>
</feature>
<comment type="caution">
    <text evidence="4">The sequence shown here is derived from an EMBL/GenBank/DDBJ whole genome shotgun (WGS) entry which is preliminary data.</text>
</comment>
<feature type="domain" description="WxL" evidence="3">
    <location>
        <begin position="31"/>
        <end position="252"/>
    </location>
</feature>
<gene>
    <name evidence="4" type="ORF">RA086_10165</name>
</gene>
<sequence length="254" mass="25294">MNKKVSSLVLAGALVLGSVLPVAASAATVTSTNGKTTSEVTFDAPDNVTKPVDPTNPGTTVKEPDGSDNGGATVDPTGPLSFLYVSKDINFGSQKAVTTGTQSFKNTTETPIKVTSQGFGSGTANTNLVTEVSDTRGTNAGWNVQVSSSALTLDGATDVLKGATINFGADDTTKNTVTNSGDAAATGVAGQSVALATGDATGATIYSAAKDAGAGSTAFQLSPDNISITGIEANAKAGTYEGSLTWTLNDTPTN</sequence>
<evidence type="ECO:0000256" key="2">
    <source>
        <dbReference type="SAM" id="SignalP"/>
    </source>
</evidence>
<protein>
    <submittedName>
        <fullName evidence="4">WxL domain-containing protein</fullName>
    </submittedName>
</protein>
<dbReference type="Pfam" id="PF13731">
    <property type="entry name" value="WxL"/>
    <property type="match status" value="1"/>
</dbReference>
<organism evidence="4 5">
    <name type="scientific">Lactiplantibacillus brownii</name>
    <dbReference type="NCBI Taxonomy" id="3069269"/>
    <lineage>
        <taxon>Bacteria</taxon>
        <taxon>Bacillati</taxon>
        <taxon>Bacillota</taxon>
        <taxon>Bacilli</taxon>
        <taxon>Lactobacillales</taxon>
        <taxon>Lactobacillaceae</taxon>
        <taxon>Lactiplantibacillus</taxon>
    </lineage>
</organism>
<dbReference type="Proteomes" id="UP001227831">
    <property type="component" value="Unassembled WGS sequence"/>
</dbReference>
<name>A0ABU1AAG6_9LACO</name>
<keyword evidence="5" id="KW-1185">Reference proteome</keyword>
<proteinExistence type="predicted"/>
<feature type="chain" id="PRO_5046352943" evidence="2">
    <location>
        <begin position="27"/>
        <end position="254"/>
    </location>
</feature>
<dbReference type="InterPro" id="IPR027994">
    <property type="entry name" value="WxL_dom"/>
</dbReference>
<evidence type="ECO:0000313" key="4">
    <source>
        <dbReference type="EMBL" id="MDQ7937973.1"/>
    </source>
</evidence>
<feature type="signal peptide" evidence="2">
    <location>
        <begin position="1"/>
        <end position="26"/>
    </location>
</feature>
<evidence type="ECO:0000313" key="5">
    <source>
        <dbReference type="Proteomes" id="UP001227831"/>
    </source>
</evidence>
<accession>A0ABU1AAG6</accession>
<dbReference type="EMBL" id="JAVCWF010000001">
    <property type="protein sequence ID" value="MDQ7937973.1"/>
    <property type="molecule type" value="Genomic_DNA"/>
</dbReference>
<reference evidence="4 5" key="1">
    <citation type="journal article" date="2023" name="Int. J. Syst. Evol. Microbiol.">
        <title>Lactiplantibacillus brownii sp. nov., a novel psychrotolerant species isolated from sauerkraut.</title>
        <authorList>
            <person name="Heng Y.C."/>
            <person name="Silvaraju S."/>
            <person name="Lee J.K.Y."/>
            <person name="Kittelmann S."/>
        </authorList>
    </citation>
    <scope>NUCLEOTIDE SEQUENCE [LARGE SCALE GENOMIC DNA]</scope>
    <source>
        <strain evidence="4 5">WILCCON 0030</strain>
    </source>
</reference>
<dbReference type="RefSeq" id="WP_308703681.1">
    <property type="nucleotide sequence ID" value="NZ_AP027463.1"/>
</dbReference>
<evidence type="ECO:0000259" key="3">
    <source>
        <dbReference type="Pfam" id="PF13731"/>
    </source>
</evidence>